<feature type="domain" description="HTH luxR-type" evidence="2">
    <location>
        <begin position="106"/>
        <end position="171"/>
    </location>
</feature>
<protein>
    <submittedName>
        <fullName evidence="3">Regulatory protein, luxR family</fullName>
    </submittedName>
</protein>
<dbReference type="Pfam" id="PF00196">
    <property type="entry name" value="GerE"/>
    <property type="match status" value="1"/>
</dbReference>
<evidence type="ECO:0000313" key="4">
    <source>
        <dbReference type="Proteomes" id="UP000192368"/>
    </source>
</evidence>
<dbReference type="GO" id="GO:0006355">
    <property type="term" value="P:regulation of DNA-templated transcription"/>
    <property type="evidence" value="ECO:0007669"/>
    <property type="project" value="InterPro"/>
</dbReference>
<sequence>MKARVHIKEELLKKGVEQVCIERGLRLIDGCEINDETILITDEDLNAKRQIVIFNDIKRAFLSKAKIKLFRDVDISELNKAIDKAILSQGYIQHKIKSSFIEIDSLKIKMGELTPRESALVERIIAGMSNREIAKDLYLSEKTVKNNLTELYRKLHIKNRIELTKKCKIILTENI</sequence>
<evidence type="ECO:0000313" key="3">
    <source>
        <dbReference type="EMBL" id="SMB94461.1"/>
    </source>
</evidence>
<dbReference type="EMBL" id="FWWR01000017">
    <property type="protein sequence ID" value="SMB94461.1"/>
    <property type="molecule type" value="Genomic_DNA"/>
</dbReference>
<dbReference type="Proteomes" id="UP000192368">
    <property type="component" value="Unassembled WGS sequence"/>
</dbReference>
<evidence type="ECO:0000256" key="1">
    <source>
        <dbReference type="ARBA" id="ARBA00023125"/>
    </source>
</evidence>
<proteinExistence type="predicted"/>
<dbReference type="PRINTS" id="PR00038">
    <property type="entry name" value="HTHLUXR"/>
</dbReference>
<keyword evidence="1" id="KW-0238">DNA-binding</keyword>
<name>A0A1W1VN29_PEPAS</name>
<dbReference type="AlphaFoldDB" id="A0A1W1VN29"/>
<evidence type="ECO:0000259" key="2">
    <source>
        <dbReference type="PROSITE" id="PS50043"/>
    </source>
</evidence>
<dbReference type="InterPro" id="IPR039420">
    <property type="entry name" value="WalR-like"/>
</dbReference>
<dbReference type="SUPFAM" id="SSF46894">
    <property type="entry name" value="C-terminal effector domain of the bipartite response regulators"/>
    <property type="match status" value="1"/>
</dbReference>
<dbReference type="PROSITE" id="PS50043">
    <property type="entry name" value="HTH_LUXR_2"/>
    <property type="match status" value="1"/>
</dbReference>
<organism evidence="3 4">
    <name type="scientific">Peptoniphilus asaccharolyticus DSM 20463</name>
    <dbReference type="NCBI Taxonomy" id="573058"/>
    <lineage>
        <taxon>Bacteria</taxon>
        <taxon>Bacillati</taxon>
        <taxon>Bacillota</taxon>
        <taxon>Tissierellia</taxon>
        <taxon>Tissierellales</taxon>
        <taxon>Peptoniphilaceae</taxon>
        <taxon>Peptoniphilus</taxon>
    </lineage>
</organism>
<dbReference type="GO" id="GO:0003677">
    <property type="term" value="F:DNA binding"/>
    <property type="evidence" value="ECO:0007669"/>
    <property type="project" value="UniProtKB-KW"/>
</dbReference>
<dbReference type="CDD" id="cd06170">
    <property type="entry name" value="LuxR_C_like"/>
    <property type="match status" value="1"/>
</dbReference>
<dbReference type="PANTHER" id="PTHR43214">
    <property type="entry name" value="TWO-COMPONENT RESPONSE REGULATOR"/>
    <property type="match status" value="1"/>
</dbReference>
<dbReference type="SMART" id="SM00421">
    <property type="entry name" value="HTH_LUXR"/>
    <property type="match status" value="1"/>
</dbReference>
<reference evidence="4" key="1">
    <citation type="submission" date="2017-04" db="EMBL/GenBank/DDBJ databases">
        <authorList>
            <person name="Varghese N."/>
            <person name="Submissions S."/>
        </authorList>
    </citation>
    <scope>NUCLEOTIDE SEQUENCE [LARGE SCALE GENOMIC DNA]</scope>
    <source>
        <strain evidence="4">DSM 20463</strain>
    </source>
</reference>
<accession>A0A1W1VN29</accession>
<dbReference type="InterPro" id="IPR016032">
    <property type="entry name" value="Sig_transdc_resp-reg_C-effctor"/>
</dbReference>
<gene>
    <name evidence="3" type="ORF">SAMN00017477_2235</name>
</gene>
<dbReference type="InterPro" id="IPR000792">
    <property type="entry name" value="Tscrpt_reg_LuxR_C"/>
</dbReference>
<keyword evidence="4" id="KW-1185">Reference proteome</keyword>
<dbReference type="Gene3D" id="1.10.10.10">
    <property type="entry name" value="Winged helix-like DNA-binding domain superfamily/Winged helix DNA-binding domain"/>
    <property type="match status" value="1"/>
</dbReference>
<dbReference type="InterPro" id="IPR036388">
    <property type="entry name" value="WH-like_DNA-bd_sf"/>
</dbReference>
<dbReference type="OrthoDB" id="9779069at2"/>
<dbReference type="RefSeq" id="WP_084231708.1">
    <property type="nucleotide sequence ID" value="NZ_FWWR01000017.1"/>
</dbReference>
<dbReference type="STRING" id="573058.SAMN00017477_2235"/>